<evidence type="ECO:0000313" key="1">
    <source>
        <dbReference type="EMBL" id="ARK28782.1"/>
    </source>
</evidence>
<reference evidence="1 2" key="1">
    <citation type="submission" date="2017-04" db="EMBL/GenBank/DDBJ databases">
        <title>Bacillus krulwichiae AM31D Genome sequencing and assembly.</title>
        <authorList>
            <person name="Krulwich T.A."/>
            <person name="Anastor L."/>
            <person name="Ehrlich R."/>
            <person name="Ehrlich G.D."/>
            <person name="Janto B."/>
        </authorList>
    </citation>
    <scope>NUCLEOTIDE SEQUENCE [LARGE SCALE GENOMIC DNA]</scope>
    <source>
        <strain evidence="1 2">AM31D</strain>
    </source>
</reference>
<dbReference type="RefSeq" id="WP_066158386.1">
    <property type="nucleotide sequence ID" value="NZ_CP020814.1"/>
</dbReference>
<dbReference type="AlphaFoldDB" id="A0A1X9MEC7"/>
<sequence>MRILLVMDSGKEYEIVDDNSSVEEFLSNLRTDLGVLKNGLLRYPTKRDVYFNPTHLSSIEVIED</sequence>
<dbReference type="Proteomes" id="UP000193006">
    <property type="component" value="Chromosome"/>
</dbReference>
<dbReference type="KEGG" id="bkw:BkAM31D_02350"/>
<name>A0A1X9MEC7_9BACI</name>
<evidence type="ECO:0000313" key="2">
    <source>
        <dbReference type="Proteomes" id="UP000193006"/>
    </source>
</evidence>
<gene>
    <name evidence="1" type="ORF">BkAM31D_02350</name>
</gene>
<proteinExistence type="predicted"/>
<protein>
    <submittedName>
        <fullName evidence="1">Uncharacterized protein</fullName>
    </submittedName>
</protein>
<dbReference type="EMBL" id="CP020814">
    <property type="protein sequence ID" value="ARK28782.1"/>
    <property type="molecule type" value="Genomic_DNA"/>
</dbReference>
<organism evidence="1 2">
    <name type="scientific">Halalkalibacter krulwichiae</name>
    <dbReference type="NCBI Taxonomy" id="199441"/>
    <lineage>
        <taxon>Bacteria</taxon>
        <taxon>Bacillati</taxon>
        <taxon>Bacillota</taxon>
        <taxon>Bacilli</taxon>
        <taxon>Bacillales</taxon>
        <taxon>Bacillaceae</taxon>
        <taxon>Halalkalibacter</taxon>
    </lineage>
</organism>
<accession>A0A1X9MEC7</accession>
<dbReference type="STRING" id="199441.BkAM31D_02350"/>
<keyword evidence="2" id="KW-1185">Reference proteome</keyword>